<evidence type="ECO:0000313" key="3">
    <source>
        <dbReference type="RefSeq" id="XP_031374345.1"/>
    </source>
</evidence>
<sequence>MHSMRRQKRAAAATLSMWTPPILPVSQTLMLPTSSLSKSPRCTFWNRIARARWQCLALEILFLLGDHLDSRSSKHRLDPVPKVRRSGVSGERHVHSSHGHTPETDRFGKHDSG</sequence>
<dbReference type="AlphaFoldDB" id="A0A6P8BVI9"/>
<dbReference type="Proteomes" id="UP000515151">
    <property type="component" value="Chromosome 8"/>
</dbReference>
<proteinExistence type="predicted"/>
<keyword evidence="2" id="KW-1185">Reference proteome</keyword>
<dbReference type="RefSeq" id="XP_031374345.1">
    <property type="nucleotide sequence ID" value="XM_031518485.1"/>
</dbReference>
<feature type="compositionally biased region" description="Basic and acidic residues" evidence="1">
    <location>
        <begin position="90"/>
        <end position="113"/>
    </location>
</feature>
<gene>
    <name evidence="3" type="primary">LOC116189003</name>
</gene>
<reference evidence="3" key="2">
    <citation type="submission" date="2025-08" db="UniProtKB">
        <authorList>
            <consortium name="RefSeq"/>
        </authorList>
    </citation>
    <scope>IDENTIFICATION</scope>
    <source>
        <tissue evidence="3">Leaf</tissue>
    </source>
</reference>
<dbReference type="GeneID" id="116189003"/>
<evidence type="ECO:0000256" key="1">
    <source>
        <dbReference type="SAM" id="MobiDB-lite"/>
    </source>
</evidence>
<feature type="compositionally biased region" description="Basic and acidic residues" evidence="1">
    <location>
        <begin position="71"/>
        <end position="81"/>
    </location>
</feature>
<evidence type="ECO:0000313" key="2">
    <source>
        <dbReference type="Proteomes" id="UP000515151"/>
    </source>
</evidence>
<organism evidence="2 3">
    <name type="scientific">Punica granatum</name>
    <name type="common">Pomegranate</name>
    <dbReference type="NCBI Taxonomy" id="22663"/>
    <lineage>
        <taxon>Eukaryota</taxon>
        <taxon>Viridiplantae</taxon>
        <taxon>Streptophyta</taxon>
        <taxon>Embryophyta</taxon>
        <taxon>Tracheophyta</taxon>
        <taxon>Spermatophyta</taxon>
        <taxon>Magnoliopsida</taxon>
        <taxon>eudicotyledons</taxon>
        <taxon>Gunneridae</taxon>
        <taxon>Pentapetalae</taxon>
        <taxon>rosids</taxon>
        <taxon>malvids</taxon>
        <taxon>Myrtales</taxon>
        <taxon>Lythraceae</taxon>
        <taxon>Punica</taxon>
    </lineage>
</organism>
<feature type="region of interest" description="Disordered" evidence="1">
    <location>
        <begin position="71"/>
        <end position="113"/>
    </location>
</feature>
<name>A0A6P8BVI9_PUNGR</name>
<reference evidence="2" key="1">
    <citation type="journal article" date="2020" name="Plant Biotechnol. J.">
        <title>The pomegranate (Punica granatum L.) draft genome dissects genetic divergence between soft- and hard-seeded cultivars.</title>
        <authorList>
            <person name="Luo X."/>
            <person name="Li H."/>
            <person name="Wu Z."/>
            <person name="Yao W."/>
            <person name="Zhao P."/>
            <person name="Cao D."/>
            <person name="Yu H."/>
            <person name="Li K."/>
            <person name="Poudel K."/>
            <person name="Zhao D."/>
            <person name="Zhang F."/>
            <person name="Xia X."/>
            <person name="Chen L."/>
            <person name="Wang Q."/>
            <person name="Jing D."/>
            <person name="Cao S."/>
        </authorList>
    </citation>
    <scope>NUCLEOTIDE SEQUENCE [LARGE SCALE GENOMIC DNA]</scope>
    <source>
        <strain evidence="2">cv. Tunisia</strain>
    </source>
</reference>
<protein>
    <submittedName>
        <fullName evidence="3">Uncharacterized protein LOC116189003</fullName>
    </submittedName>
</protein>
<accession>A0A6P8BVI9</accession>